<dbReference type="RefSeq" id="WP_311951730.1">
    <property type="nucleotide sequence ID" value="NZ_JAVLVU010000001.1"/>
</dbReference>
<evidence type="ECO:0000259" key="2">
    <source>
        <dbReference type="PROSITE" id="PS50983"/>
    </source>
</evidence>
<sequence length="175" mass="19698">MPANNIIYQLSNITQQSLEELQERLDIIEHKLKFIDKKPTVACLEWLDPLTIAGNLLPEMVTIAGGTPVLVAAGEQSLAIDWQDIQQADPEILVVIVRGLSVERTMREIGLLLQQPGFADLQAIKNKRLYIADGEQFFYYNNAGIVDSIEMLAEIIQPKQFIFGNEGEGWIKFEV</sequence>
<evidence type="ECO:0000313" key="4">
    <source>
        <dbReference type="Proteomes" id="UP001258315"/>
    </source>
</evidence>
<keyword evidence="4" id="KW-1185">Reference proteome</keyword>
<comment type="caution">
    <text evidence="3">The sequence shown here is derived from an EMBL/GenBank/DDBJ whole genome shotgun (WGS) entry which is preliminary data.</text>
</comment>
<dbReference type="Gene3D" id="3.40.50.1980">
    <property type="entry name" value="Nitrogenase molybdenum iron protein domain"/>
    <property type="match status" value="1"/>
</dbReference>
<dbReference type="PANTHER" id="PTHR42860">
    <property type="entry name" value="VITAMIN B12-BINDING PROTEIN"/>
    <property type="match status" value="1"/>
</dbReference>
<dbReference type="InterPro" id="IPR002491">
    <property type="entry name" value="ABC_transptr_periplasmic_BD"/>
</dbReference>
<evidence type="ECO:0000313" key="3">
    <source>
        <dbReference type="EMBL" id="MDT3404405.1"/>
    </source>
</evidence>
<proteinExistence type="predicted"/>
<dbReference type="EMBL" id="JAVLVU010000001">
    <property type="protein sequence ID" value="MDT3404405.1"/>
    <property type="molecule type" value="Genomic_DNA"/>
</dbReference>
<dbReference type="Proteomes" id="UP001258315">
    <property type="component" value="Unassembled WGS sequence"/>
</dbReference>
<gene>
    <name evidence="3" type="ORF">QE417_003477</name>
</gene>
<keyword evidence="1" id="KW-0175">Coiled coil</keyword>
<dbReference type="SUPFAM" id="SSF53807">
    <property type="entry name" value="Helical backbone' metal receptor"/>
    <property type="match status" value="1"/>
</dbReference>
<dbReference type="PROSITE" id="PS50983">
    <property type="entry name" value="FE_B12_PBP"/>
    <property type="match status" value="1"/>
</dbReference>
<feature type="domain" description="Fe/B12 periplasmic-binding" evidence="2">
    <location>
        <begin position="1"/>
        <end position="160"/>
    </location>
</feature>
<name>A0ABU3H0H0_9SPHI</name>
<dbReference type="InterPro" id="IPR051030">
    <property type="entry name" value="Vitamin_B12-ABC_binding"/>
</dbReference>
<dbReference type="Pfam" id="PF01497">
    <property type="entry name" value="Peripla_BP_2"/>
    <property type="match status" value="1"/>
</dbReference>
<feature type="coiled-coil region" evidence="1">
    <location>
        <begin position="11"/>
        <end position="38"/>
    </location>
</feature>
<organism evidence="3 4">
    <name type="scientific">Mucilaginibacter terrae</name>
    <dbReference type="NCBI Taxonomy" id="1955052"/>
    <lineage>
        <taxon>Bacteria</taxon>
        <taxon>Pseudomonadati</taxon>
        <taxon>Bacteroidota</taxon>
        <taxon>Sphingobacteriia</taxon>
        <taxon>Sphingobacteriales</taxon>
        <taxon>Sphingobacteriaceae</taxon>
        <taxon>Mucilaginibacter</taxon>
    </lineage>
</organism>
<evidence type="ECO:0000256" key="1">
    <source>
        <dbReference type="SAM" id="Coils"/>
    </source>
</evidence>
<protein>
    <submittedName>
        <fullName evidence="3">ABC-type Fe3+-hydroxamate transport system substrate-binding protein</fullName>
    </submittedName>
</protein>
<accession>A0ABU3H0H0</accession>
<reference evidence="4" key="1">
    <citation type="submission" date="2023-07" db="EMBL/GenBank/DDBJ databases">
        <title>Functional and genomic diversity of the sorghum phyllosphere microbiome.</title>
        <authorList>
            <person name="Shade A."/>
        </authorList>
    </citation>
    <scope>NUCLEOTIDE SEQUENCE [LARGE SCALE GENOMIC DNA]</scope>
    <source>
        <strain evidence="4">SORGH_AS_0422</strain>
    </source>
</reference>
<dbReference type="PANTHER" id="PTHR42860:SF1">
    <property type="entry name" value="VITAMIN B12-BINDING PROTEIN"/>
    <property type="match status" value="1"/>
</dbReference>